<accession>A0A8D8F3Z6</accession>
<dbReference type="EMBL" id="HBUE01034977">
    <property type="protein sequence ID" value="CAG6458457.1"/>
    <property type="molecule type" value="Transcribed_RNA"/>
</dbReference>
<keyword evidence="2" id="KW-0833">Ubl conjugation pathway</keyword>
<comment type="function">
    <text evidence="2">Hydrolase that can remove 'Lys-48'-linked conjugated ubiquitin from proteins.</text>
</comment>
<dbReference type="Pfam" id="PF13898">
    <property type="entry name" value="MINDY-3_4_CD"/>
    <property type="match status" value="1"/>
</dbReference>
<dbReference type="SMART" id="SM01174">
    <property type="entry name" value="DUF4205"/>
    <property type="match status" value="1"/>
</dbReference>
<evidence type="ECO:0000256" key="2">
    <source>
        <dbReference type="RuleBase" id="RU367088"/>
    </source>
</evidence>
<comment type="similarity">
    <text evidence="1 2">Belongs to the MINDY deubiquitinase family. FAM188 subfamily.</text>
</comment>
<dbReference type="PANTHER" id="PTHR12473:SF8">
    <property type="entry name" value="UBIQUITIN CARBOXYL-TERMINAL HYDROLASE MINDY-4-RELATED"/>
    <property type="match status" value="1"/>
</dbReference>
<dbReference type="GO" id="GO:0006508">
    <property type="term" value="P:proteolysis"/>
    <property type="evidence" value="ECO:0007669"/>
    <property type="project" value="UniProtKB-KW"/>
</dbReference>
<proteinExistence type="inferred from homology"/>
<reference evidence="4" key="1">
    <citation type="submission" date="2021-05" db="EMBL/GenBank/DDBJ databases">
        <authorList>
            <person name="Alioto T."/>
            <person name="Alioto T."/>
            <person name="Gomez Garrido J."/>
        </authorList>
    </citation>
    <scope>NUCLEOTIDE SEQUENCE</scope>
</reference>
<name>A0A8D8F3Z6_CULPI</name>
<feature type="domain" description="Deubiquitinating enzyme MINDY-3/4 conserved" evidence="3">
    <location>
        <begin position="1"/>
        <end position="212"/>
    </location>
</feature>
<protein>
    <recommendedName>
        <fullName evidence="2">Ubiquitin carboxyl-terminal hydrolase MINDY</fullName>
        <ecNumber evidence="2">3.4.19.12</ecNumber>
    </recommendedName>
</protein>
<keyword evidence="2" id="KW-0378">Hydrolase</keyword>
<organism evidence="4">
    <name type="scientific">Culex pipiens</name>
    <name type="common">House mosquito</name>
    <dbReference type="NCBI Taxonomy" id="7175"/>
    <lineage>
        <taxon>Eukaryota</taxon>
        <taxon>Metazoa</taxon>
        <taxon>Ecdysozoa</taxon>
        <taxon>Arthropoda</taxon>
        <taxon>Hexapoda</taxon>
        <taxon>Insecta</taxon>
        <taxon>Pterygota</taxon>
        <taxon>Neoptera</taxon>
        <taxon>Endopterygota</taxon>
        <taxon>Diptera</taxon>
        <taxon>Nematocera</taxon>
        <taxon>Culicoidea</taxon>
        <taxon>Culicidae</taxon>
        <taxon>Culicinae</taxon>
        <taxon>Culicini</taxon>
        <taxon>Culex</taxon>
        <taxon>Culex</taxon>
    </lineage>
</organism>
<dbReference type="InterPro" id="IPR025257">
    <property type="entry name" value="MINDY-3/4_CD"/>
</dbReference>
<dbReference type="GO" id="GO:1990380">
    <property type="term" value="F:K48-linked deubiquitinase activity"/>
    <property type="evidence" value="ECO:0007669"/>
    <property type="project" value="UniProtKB-UniRule"/>
</dbReference>
<sequence>MQSVLQAFIIKYFIFDCKPRDKSVVMEELLKPTEAEQAQALYLAISDILWNIGEKTKALIVLPGENSLIPHSHAYFQDNVTEKLFFFEFTKLDEMQIFMKRYLPYFTENPGPGALLLLYSAVVTRGMENLRNDLDAPKGAHLMGPYEEGSLNIVTLMLTGRATPYLHNGVVYVGDEDHYVSIVESTTVNTSDTASFGIITIYEPPTKCRWPEVRV</sequence>
<evidence type="ECO:0000313" key="4">
    <source>
        <dbReference type="EMBL" id="CAG6458457.1"/>
    </source>
</evidence>
<evidence type="ECO:0000259" key="3">
    <source>
        <dbReference type="SMART" id="SM01174"/>
    </source>
</evidence>
<dbReference type="AlphaFoldDB" id="A0A8D8F3Z6"/>
<keyword evidence="2" id="KW-0788">Thiol protease</keyword>
<dbReference type="EC" id="3.4.19.12" evidence="2"/>
<dbReference type="InterPro" id="IPR039785">
    <property type="entry name" value="MINY3/4"/>
</dbReference>
<dbReference type="PANTHER" id="PTHR12473">
    <property type="entry name" value="UBIQUITIN CARBOXYL-TERMINAL HYDROLASE MINDY-4-RELATED"/>
    <property type="match status" value="1"/>
</dbReference>
<keyword evidence="2" id="KW-0645">Protease</keyword>
<dbReference type="GO" id="GO:0071108">
    <property type="term" value="P:protein K48-linked deubiquitination"/>
    <property type="evidence" value="ECO:0007669"/>
    <property type="project" value="InterPro"/>
</dbReference>
<dbReference type="GO" id="GO:0004843">
    <property type="term" value="F:cysteine-type deubiquitinase activity"/>
    <property type="evidence" value="ECO:0007669"/>
    <property type="project" value="UniProtKB-UniRule"/>
</dbReference>
<comment type="catalytic activity">
    <reaction evidence="2">
        <text>Thiol-dependent hydrolysis of ester, thioester, amide, peptide and isopeptide bonds formed by the C-terminal Gly of ubiquitin (a 76-residue protein attached to proteins as an intracellular targeting signal).</text>
        <dbReference type="EC" id="3.4.19.12"/>
    </reaction>
</comment>
<evidence type="ECO:0000256" key="1">
    <source>
        <dbReference type="ARBA" id="ARBA00011074"/>
    </source>
</evidence>